<feature type="transmembrane region" description="Helical" evidence="7">
    <location>
        <begin position="72"/>
        <end position="92"/>
    </location>
</feature>
<dbReference type="EMBL" id="CAEZSN010000061">
    <property type="protein sequence ID" value="CAB4543343.1"/>
    <property type="molecule type" value="Genomic_DNA"/>
</dbReference>
<dbReference type="EMBL" id="CAEZUR010000032">
    <property type="protein sequence ID" value="CAB4606260.1"/>
    <property type="molecule type" value="Genomic_DNA"/>
</dbReference>
<comment type="subcellular location">
    <subcellularLocation>
        <location evidence="1">Membrane</location>
        <topology evidence="1">Multi-pass membrane protein</topology>
    </subcellularLocation>
</comment>
<organism evidence="9">
    <name type="scientific">freshwater metagenome</name>
    <dbReference type="NCBI Taxonomy" id="449393"/>
    <lineage>
        <taxon>unclassified sequences</taxon>
        <taxon>metagenomes</taxon>
        <taxon>ecological metagenomes</taxon>
    </lineage>
</organism>
<keyword evidence="3" id="KW-0732">Signal</keyword>
<name>A0A6J6BYN9_9ZZZZ</name>
<accession>A0A6J6BYN9</accession>
<keyword evidence="5 7" id="KW-0472">Membrane</keyword>
<evidence type="ECO:0000256" key="2">
    <source>
        <dbReference type="ARBA" id="ARBA00022692"/>
    </source>
</evidence>
<evidence type="ECO:0000256" key="4">
    <source>
        <dbReference type="ARBA" id="ARBA00022989"/>
    </source>
</evidence>
<dbReference type="PANTHER" id="PTHR21016">
    <property type="entry name" value="BETA-AMYLOID BINDING PROTEIN-RELATED"/>
    <property type="match status" value="1"/>
</dbReference>
<evidence type="ECO:0000256" key="7">
    <source>
        <dbReference type="SAM" id="Phobius"/>
    </source>
</evidence>
<dbReference type="AlphaFoldDB" id="A0A6J6BYN9"/>
<proteinExistence type="predicted"/>
<keyword evidence="2 7" id="KW-0812">Transmembrane</keyword>
<evidence type="ECO:0000256" key="6">
    <source>
        <dbReference type="ARBA" id="ARBA00023180"/>
    </source>
</evidence>
<dbReference type="InterPro" id="IPR050932">
    <property type="entry name" value="TM2D1-3-like"/>
</dbReference>
<dbReference type="GO" id="GO:0016020">
    <property type="term" value="C:membrane"/>
    <property type="evidence" value="ECO:0007669"/>
    <property type="project" value="UniProtKB-SubCell"/>
</dbReference>
<feature type="transmembrane region" description="Helical" evidence="7">
    <location>
        <begin position="98"/>
        <end position="120"/>
    </location>
</feature>
<dbReference type="InterPro" id="IPR007829">
    <property type="entry name" value="TM2"/>
</dbReference>
<protein>
    <submittedName>
        <fullName evidence="9">Unannotated protein</fullName>
    </submittedName>
</protein>
<evidence type="ECO:0000259" key="8">
    <source>
        <dbReference type="Pfam" id="PF05154"/>
    </source>
</evidence>
<evidence type="ECO:0000313" key="9">
    <source>
        <dbReference type="EMBL" id="CAB4543343.1"/>
    </source>
</evidence>
<gene>
    <name evidence="9" type="ORF">UFOPK1433_00634</name>
    <name evidence="10" type="ORF">UFOPK1843_00531</name>
</gene>
<evidence type="ECO:0000313" key="10">
    <source>
        <dbReference type="EMBL" id="CAB4606260.1"/>
    </source>
</evidence>
<evidence type="ECO:0000256" key="5">
    <source>
        <dbReference type="ARBA" id="ARBA00023136"/>
    </source>
</evidence>
<sequence>MTNSYGSFQQPGFESNWIIAIPGYPQEPLNVLQLRQMAAAGNINGTTPLKDPISGNIYVAKLVPGLFSRRDYVTALLLSIFLGTLGVDRFYLGQTGLGIGKLLTAGGCGVWALIDIILIAMRKVTDNEGLPLG</sequence>
<keyword evidence="4 7" id="KW-1133">Transmembrane helix</keyword>
<evidence type="ECO:0000256" key="3">
    <source>
        <dbReference type="ARBA" id="ARBA00022729"/>
    </source>
</evidence>
<keyword evidence="6" id="KW-0325">Glycoprotein</keyword>
<reference evidence="9" key="1">
    <citation type="submission" date="2020-05" db="EMBL/GenBank/DDBJ databases">
        <authorList>
            <person name="Chiriac C."/>
            <person name="Salcher M."/>
            <person name="Ghai R."/>
            <person name="Kavagutti S V."/>
        </authorList>
    </citation>
    <scope>NUCLEOTIDE SEQUENCE</scope>
</reference>
<feature type="domain" description="TM2" evidence="8">
    <location>
        <begin position="69"/>
        <end position="117"/>
    </location>
</feature>
<dbReference type="Pfam" id="PF05154">
    <property type="entry name" value="TM2"/>
    <property type="match status" value="1"/>
</dbReference>
<dbReference type="PANTHER" id="PTHR21016:SF4">
    <property type="entry name" value="TM2 DOMAIN-CONTAINING PROTEIN 2"/>
    <property type="match status" value="1"/>
</dbReference>
<evidence type="ECO:0000256" key="1">
    <source>
        <dbReference type="ARBA" id="ARBA00004141"/>
    </source>
</evidence>